<accession>A0A1M5BD04</accession>
<evidence type="ECO:0000256" key="6">
    <source>
        <dbReference type="ARBA" id="ARBA00022822"/>
    </source>
</evidence>
<comment type="catalytic activity">
    <reaction evidence="1 9">
        <text>N-(5-phospho-beta-D-ribosyl)anthranilate = 1-(2-carboxyphenylamino)-1-deoxy-D-ribulose 5-phosphate</text>
        <dbReference type="Rhea" id="RHEA:21540"/>
        <dbReference type="ChEBI" id="CHEBI:18277"/>
        <dbReference type="ChEBI" id="CHEBI:58613"/>
        <dbReference type="EC" id="5.3.1.24"/>
    </reaction>
</comment>
<dbReference type="InterPro" id="IPR011060">
    <property type="entry name" value="RibuloseP-bd_barrel"/>
</dbReference>
<evidence type="ECO:0000256" key="1">
    <source>
        <dbReference type="ARBA" id="ARBA00001164"/>
    </source>
</evidence>
<protein>
    <recommendedName>
        <fullName evidence="4 9">N-(5'-phosphoribosyl)anthranilate isomerase</fullName>
        <shortName evidence="9">PRAI</shortName>
        <ecNumber evidence="3 9">5.3.1.24</ecNumber>
    </recommendedName>
</protein>
<proteinExistence type="inferred from homology"/>
<dbReference type="RefSeq" id="WP_073401338.1">
    <property type="nucleotide sequence ID" value="NZ_FQTV01000008.1"/>
</dbReference>
<evidence type="ECO:0000256" key="2">
    <source>
        <dbReference type="ARBA" id="ARBA00004664"/>
    </source>
</evidence>
<evidence type="ECO:0000256" key="5">
    <source>
        <dbReference type="ARBA" id="ARBA00022605"/>
    </source>
</evidence>
<dbReference type="GO" id="GO:0004640">
    <property type="term" value="F:phosphoribosylanthranilate isomerase activity"/>
    <property type="evidence" value="ECO:0007669"/>
    <property type="project" value="UniProtKB-UniRule"/>
</dbReference>
<organism evidence="11 12">
    <name type="scientific">Bacteroides luti</name>
    <dbReference type="NCBI Taxonomy" id="1297750"/>
    <lineage>
        <taxon>Bacteria</taxon>
        <taxon>Pseudomonadati</taxon>
        <taxon>Bacteroidota</taxon>
        <taxon>Bacteroidia</taxon>
        <taxon>Bacteroidales</taxon>
        <taxon>Bacteroidaceae</taxon>
        <taxon>Bacteroides</taxon>
    </lineage>
</organism>
<evidence type="ECO:0000259" key="10">
    <source>
        <dbReference type="Pfam" id="PF00697"/>
    </source>
</evidence>
<keyword evidence="7 9" id="KW-0057">Aromatic amino acid biosynthesis</keyword>
<dbReference type="Pfam" id="PF00697">
    <property type="entry name" value="PRAI"/>
    <property type="match status" value="1"/>
</dbReference>
<name>A0A1M5BD04_9BACE</name>
<comment type="similarity">
    <text evidence="9">Belongs to the TrpF family.</text>
</comment>
<reference evidence="11 12" key="1">
    <citation type="submission" date="2016-11" db="EMBL/GenBank/DDBJ databases">
        <authorList>
            <person name="Jaros S."/>
            <person name="Januszkiewicz K."/>
            <person name="Wedrychowicz H."/>
        </authorList>
    </citation>
    <scope>NUCLEOTIDE SEQUENCE [LARGE SCALE GENOMIC DNA]</scope>
    <source>
        <strain evidence="11 12">DSM 26991</strain>
    </source>
</reference>
<dbReference type="HAMAP" id="MF_00135">
    <property type="entry name" value="PRAI"/>
    <property type="match status" value="1"/>
</dbReference>
<evidence type="ECO:0000256" key="4">
    <source>
        <dbReference type="ARBA" id="ARBA00022272"/>
    </source>
</evidence>
<evidence type="ECO:0000256" key="3">
    <source>
        <dbReference type="ARBA" id="ARBA00012572"/>
    </source>
</evidence>
<evidence type="ECO:0000313" key="11">
    <source>
        <dbReference type="EMBL" id="SHF40441.1"/>
    </source>
</evidence>
<feature type="domain" description="N-(5'phosphoribosyl) anthranilate isomerase (PRAI)" evidence="10">
    <location>
        <begin position="4"/>
        <end position="198"/>
    </location>
</feature>
<dbReference type="EC" id="5.3.1.24" evidence="3 9"/>
<dbReference type="InterPro" id="IPR013785">
    <property type="entry name" value="Aldolase_TIM"/>
</dbReference>
<keyword evidence="8 9" id="KW-0413">Isomerase</keyword>
<gene>
    <name evidence="9" type="primary">trpF</name>
    <name evidence="11" type="ORF">SAMN05444405_10874</name>
</gene>
<dbReference type="STRING" id="1297750.SAMN05444405_10874"/>
<dbReference type="CDD" id="cd00405">
    <property type="entry name" value="PRAI"/>
    <property type="match status" value="1"/>
</dbReference>
<dbReference type="UniPathway" id="UPA00035">
    <property type="reaction ID" value="UER00042"/>
</dbReference>
<dbReference type="SUPFAM" id="SSF51366">
    <property type="entry name" value="Ribulose-phoshate binding barrel"/>
    <property type="match status" value="1"/>
</dbReference>
<dbReference type="PANTHER" id="PTHR42894">
    <property type="entry name" value="N-(5'-PHOSPHORIBOSYL)ANTHRANILATE ISOMERASE"/>
    <property type="match status" value="1"/>
</dbReference>
<dbReference type="Proteomes" id="UP000184509">
    <property type="component" value="Unassembled WGS sequence"/>
</dbReference>
<evidence type="ECO:0000256" key="9">
    <source>
        <dbReference type="HAMAP-Rule" id="MF_00135"/>
    </source>
</evidence>
<sequence length="202" mass="22499">MLIKVCGMRDAGNITKVESLGVDMIGLIFYPGSSRYVACPPSYLPEKAKRVGVFVNETEEVVLALADKFSLNFIQLHGTESPDYCISLRNKGLNLIKVFSVATPDDLKATEKYEGLCSYFLFDTKCEGHGGSGKQFDWSVLSHYHGQTPFLLSGGISAQSVEDVKTFKHERFAGIDLNSRFEISPALKDVEMLSRFIKELRK</sequence>
<dbReference type="GO" id="GO:0000162">
    <property type="term" value="P:L-tryptophan biosynthetic process"/>
    <property type="evidence" value="ECO:0007669"/>
    <property type="project" value="UniProtKB-UniRule"/>
</dbReference>
<evidence type="ECO:0000313" key="12">
    <source>
        <dbReference type="Proteomes" id="UP000184509"/>
    </source>
</evidence>
<evidence type="ECO:0000256" key="7">
    <source>
        <dbReference type="ARBA" id="ARBA00023141"/>
    </source>
</evidence>
<keyword evidence="12" id="KW-1185">Reference proteome</keyword>
<evidence type="ECO:0000256" key="8">
    <source>
        <dbReference type="ARBA" id="ARBA00023235"/>
    </source>
</evidence>
<dbReference type="EMBL" id="FQTV01000008">
    <property type="protein sequence ID" value="SHF40441.1"/>
    <property type="molecule type" value="Genomic_DNA"/>
</dbReference>
<dbReference type="InterPro" id="IPR044643">
    <property type="entry name" value="TrpF_fam"/>
</dbReference>
<dbReference type="PANTHER" id="PTHR42894:SF1">
    <property type="entry name" value="N-(5'-PHOSPHORIBOSYL)ANTHRANILATE ISOMERASE"/>
    <property type="match status" value="1"/>
</dbReference>
<keyword evidence="5 9" id="KW-0028">Amino-acid biosynthesis</keyword>
<dbReference type="InterPro" id="IPR001240">
    <property type="entry name" value="PRAI_dom"/>
</dbReference>
<dbReference type="Gene3D" id="3.20.20.70">
    <property type="entry name" value="Aldolase class I"/>
    <property type="match status" value="1"/>
</dbReference>
<comment type="pathway">
    <text evidence="2 9">Amino-acid biosynthesis; L-tryptophan biosynthesis; L-tryptophan from chorismate: step 3/5.</text>
</comment>
<keyword evidence="6 9" id="KW-0822">Tryptophan biosynthesis</keyword>
<dbReference type="AlphaFoldDB" id="A0A1M5BD04"/>